<protein>
    <submittedName>
        <fullName evidence="1">Uncharacterized protein</fullName>
    </submittedName>
</protein>
<comment type="caution">
    <text evidence="1">The sequence shown here is derived from an EMBL/GenBank/DDBJ whole genome shotgun (WGS) entry which is preliminary data.</text>
</comment>
<reference evidence="1" key="1">
    <citation type="submission" date="2022-07" db="EMBL/GenBank/DDBJ databases">
        <title>Genome Sequence of Lecanicillium saksenae.</title>
        <authorList>
            <person name="Buettner E."/>
        </authorList>
    </citation>
    <scope>NUCLEOTIDE SEQUENCE</scope>
    <source>
        <strain evidence="1">VT-O1</strain>
    </source>
</reference>
<evidence type="ECO:0000313" key="1">
    <source>
        <dbReference type="EMBL" id="KAJ3472082.1"/>
    </source>
</evidence>
<keyword evidence="2" id="KW-1185">Reference proteome</keyword>
<dbReference type="EMBL" id="JANAKD010003515">
    <property type="protein sequence ID" value="KAJ3472082.1"/>
    <property type="molecule type" value="Genomic_DNA"/>
</dbReference>
<gene>
    <name evidence="1" type="ORF">NLG97_g11304</name>
</gene>
<proteinExistence type="predicted"/>
<evidence type="ECO:0000313" key="2">
    <source>
        <dbReference type="Proteomes" id="UP001148737"/>
    </source>
</evidence>
<dbReference type="Proteomes" id="UP001148737">
    <property type="component" value="Unassembled WGS sequence"/>
</dbReference>
<accession>A0ACC1QDR6</accession>
<sequence>MLKKSTNHPTEVLALDPGEEITMTSEGIWEEETLFVDEKPLDVHGLGLDMSEGAEDQILTGEPPIGWFGSKWLSSTA</sequence>
<name>A0ACC1QDR6_9HYPO</name>
<organism evidence="1 2">
    <name type="scientific">Lecanicillium saksenae</name>
    <dbReference type="NCBI Taxonomy" id="468837"/>
    <lineage>
        <taxon>Eukaryota</taxon>
        <taxon>Fungi</taxon>
        <taxon>Dikarya</taxon>
        <taxon>Ascomycota</taxon>
        <taxon>Pezizomycotina</taxon>
        <taxon>Sordariomycetes</taxon>
        <taxon>Hypocreomycetidae</taxon>
        <taxon>Hypocreales</taxon>
        <taxon>Cordycipitaceae</taxon>
        <taxon>Lecanicillium</taxon>
    </lineage>
</organism>